<dbReference type="OrthoDB" id="6509011at2759"/>
<dbReference type="Pfam" id="PF25298">
    <property type="entry name" value="Baculo_FP_2nd"/>
    <property type="match status" value="1"/>
</dbReference>
<dbReference type="OMA" id="GIPQETH"/>
<feature type="coiled-coil region" evidence="1">
    <location>
        <begin position="2"/>
        <end position="43"/>
    </location>
</feature>
<organism evidence="3 4">
    <name type="scientific">Haemaphysalis longicornis</name>
    <name type="common">Bush tick</name>
    <dbReference type="NCBI Taxonomy" id="44386"/>
    <lineage>
        <taxon>Eukaryota</taxon>
        <taxon>Metazoa</taxon>
        <taxon>Ecdysozoa</taxon>
        <taxon>Arthropoda</taxon>
        <taxon>Chelicerata</taxon>
        <taxon>Arachnida</taxon>
        <taxon>Acari</taxon>
        <taxon>Parasitiformes</taxon>
        <taxon>Ixodida</taxon>
        <taxon>Ixodoidea</taxon>
        <taxon>Ixodidae</taxon>
        <taxon>Haemaphysalinae</taxon>
        <taxon>Haemaphysalis</taxon>
    </lineage>
</organism>
<feature type="domain" description="FP protein C-terminal" evidence="2">
    <location>
        <begin position="185"/>
        <end position="235"/>
    </location>
</feature>
<accession>A0A9J6GUK8</accession>
<keyword evidence="4" id="KW-1185">Reference proteome</keyword>
<comment type="caution">
    <text evidence="3">The sequence shown here is derived from an EMBL/GenBank/DDBJ whole genome shotgun (WGS) entry which is preliminary data.</text>
</comment>
<dbReference type="Proteomes" id="UP000821853">
    <property type="component" value="Unassembled WGS sequence"/>
</dbReference>
<evidence type="ECO:0000313" key="3">
    <source>
        <dbReference type="EMBL" id="KAH9379189.1"/>
    </source>
</evidence>
<sequence>MASEIDNLKRELRKEIRELKNSVEFVSKEYDKLKKECLDVKTENVALKASQEKMAQELECLRRTVRESNMRLAAQEQYSRKKNVEIKGIPQETHENLVDVLAKVGAALGVPFKDDDIEVCHRVPTRQNSTNANEGDGSEQNIVIVFKHQTKRDAVMLKARKIRIATDELGYAVKRPVYVNEHLCPQLKKLLGMTIARKRELNWRYAWAIGGKVYARQAEKSPAIQITCEADLAKMRSAVPAT</sequence>
<dbReference type="PANTHER" id="PTHR11505">
    <property type="entry name" value="L1 TRANSPOSABLE ELEMENT-RELATED"/>
    <property type="match status" value="1"/>
</dbReference>
<dbReference type="InterPro" id="IPR057251">
    <property type="entry name" value="FP_C"/>
</dbReference>
<evidence type="ECO:0000313" key="4">
    <source>
        <dbReference type="Proteomes" id="UP000821853"/>
    </source>
</evidence>
<protein>
    <recommendedName>
        <fullName evidence="2">FP protein C-terminal domain-containing protein</fullName>
    </recommendedName>
</protein>
<gene>
    <name evidence="3" type="ORF">HPB48_009198</name>
</gene>
<proteinExistence type="predicted"/>
<dbReference type="AlphaFoldDB" id="A0A9J6GUK8"/>
<name>A0A9J6GUK8_HAELO</name>
<dbReference type="EMBL" id="JABSTR010000009">
    <property type="protein sequence ID" value="KAH9379189.1"/>
    <property type="molecule type" value="Genomic_DNA"/>
</dbReference>
<dbReference type="InterPro" id="IPR004244">
    <property type="entry name" value="Transposase_22"/>
</dbReference>
<dbReference type="VEuPathDB" id="VectorBase:HLOH_060712"/>
<dbReference type="Gene3D" id="3.30.70.1820">
    <property type="entry name" value="L1 transposable element, RRM domain"/>
    <property type="match status" value="1"/>
</dbReference>
<reference evidence="3 4" key="1">
    <citation type="journal article" date="2020" name="Cell">
        <title>Large-Scale Comparative Analyses of Tick Genomes Elucidate Their Genetic Diversity and Vector Capacities.</title>
        <authorList>
            <consortium name="Tick Genome and Microbiome Consortium (TIGMIC)"/>
            <person name="Jia N."/>
            <person name="Wang J."/>
            <person name="Shi W."/>
            <person name="Du L."/>
            <person name="Sun Y."/>
            <person name="Zhan W."/>
            <person name="Jiang J.F."/>
            <person name="Wang Q."/>
            <person name="Zhang B."/>
            <person name="Ji P."/>
            <person name="Bell-Sakyi L."/>
            <person name="Cui X.M."/>
            <person name="Yuan T.T."/>
            <person name="Jiang B.G."/>
            <person name="Yang W.F."/>
            <person name="Lam T.T."/>
            <person name="Chang Q.C."/>
            <person name="Ding S.J."/>
            <person name="Wang X.J."/>
            <person name="Zhu J.G."/>
            <person name="Ruan X.D."/>
            <person name="Zhao L."/>
            <person name="Wei J.T."/>
            <person name="Ye R.Z."/>
            <person name="Que T.C."/>
            <person name="Du C.H."/>
            <person name="Zhou Y.H."/>
            <person name="Cheng J.X."/>
            <person name="Dai P.F."/>
            <person name="Guo W.B."/>
            <person name="Han X.H."/>
            <person name="Huang E.J."/>
            <person name="Li L.F."/>
            <person name="Wei W."/>
            <person name="Gao Y.C."/>
            <person name="Liu J.Z."/>
            <person name="Shao H.Z."/>
            <person name="Wang X."/>
            <person name="Wang C.C."/>
            <person name="Yang T.C."/>
            <person name="Huo Q.B."/>
            <person name="Li W."/>
            <person name="Chen H.Y."/>
            <person name="Chen S.E."/>
            <person name="Zhou L.G."/>
            <person name="Ni X.B."/>
            <person name="Tian J.H."/>
            <person name="Sheng Y."/>
            <person name="Liu T."/>
            <person name="Pan Y.S."/>
            <person name="Xia L.Y."/>
            <person name="Li J."/>
            <person name="Zhao F."/>
            <person name="Cao W.C."/>
        </authorList>
    </citation>
    <scope>NUCLEOTIDE SEQUENCE [LARGE SCALE GENOMIC DNA]</scope>
    <source>
        <strain evidence="3">HaeL-2018</strain>
    </source>
</reference>
<evidence type="ECO:0000259" key="2">
    <source>
        <dbReference type="Pfam" id="PF25298"/>
    </source>
</evidence>
<evidence type="ECO:0000256" key="1">
    <source>
        <dbReference type="SAM" id="Coils"/>
    </source>
</evidence>
<keyword evidence="1" id="KW-0175">Coiled coil</keyword>